<feature type="domain" description="Double zinc ribbon" evidence="3">
    <location>
        <begin position="16"/>
        <end position="69"/>
    </location>
</feature>
<dbReference type="EMBL" id="JARGYU010000001">
    <property type="protein sequence ID" value="MDZ5760977.1"/>
    <property type="molecule type" value="Genomic_DNA"/>
</dbReference>
<dbReference type="InterPro" id="IPR051910">
    <property type="entry name" value="ComF/GntX_DNA_util-trans"/>
</dbReference>
<name>A0AAE4VJI5_9RICK</name>
<dbReference type="Pfam" id="PF18912">
    <property type="entry name" value="DZR_2"/>
    <property type="match status" value="1"/>
</dbReference>
<dbReference type="InterPro" id="IPR044005">
    <property type="entry name" value="DZR_2"/>
</dbReference>
<dbReference type="CDD" id="cd06223">
    <property type="entry name" value="PRTases_typeI"/>
    <property type="match status" value="1"/>
</dbReference>
<gene>
    <name evidence="4" type="ORF">Lyticum_00135</name>
</gene>
<accession>A0AAE4VJI5</accession>
<dbReference type="PANTHER" id="PTHR47505">
    <property type="entry name" value="DNA UTILIZATION PROTEIN YHGH"/>
    <property type="match status" value="1"/>
</dbReference>
<dbReference type="RefSeq" id="WP_322498409.1">
    <property type="nucleotide sequence ID" value="NZ_JARGYU010000001.1"/>
</dbReference>
<keyword evidence="5" id="KW-1185">Reference proteome</keyword>
<dbReference type="Pfam" id="PF00156">
    <property type="entry name" value="Pribosyltran"/>
    <property type="match status" value="1"/>
</dbReference>
<evidence type="ECO:0000259" key="3">
    <source>
        <dbReference type="Pfam" id="PF18912"/>
    </source>
</evidence>
<reference evidence="4" key="1">
    <citation type="submission" date="2023-02" db="EMBL/GenBank/DDBJ databases">
        <title>Host association and intracellularity evolved multiple times independently in the Rickettsiales.</title>
        <authorList>
            <person name="Castelli M."/>
            <person name="Nardi T."/>
            <person name="Gammuto L."/>
            <person name="Bellinzona G."/>
            <person name="Sabaneyeva E."/>
            <person name="Potekhin A."/>
            <person name="Serra V."/>
            <person name="Petroni G."/>
            <person name="Sassera D."/>
        </authorList>
    </citation>
    <scope>NUCLEOTIDE SEQUENCE</scope>
    <source>
        <strain evidence="4">USBL-36I1</strain>
    </source>
</reference>
<comment type="similarity">
    <text evidence="1">Belongs to the ComF/GntX family.</text>
</comment>
<dbReference type="Gene3D" id="3.40.50.2020">
    <property type="match status" value="1"/>
</dbReference>
<dbReference type="InterPro" id="IPR000836">
    <property type="entry name" value="PRTase_dom"/>
</dbReference>
<evidence type="ECO:0000256" key="1">
    <source>
        <dbReference type="ARBA" id="ARBA00008007"/>
    </source>
</evidence>
<sequence length="309" mass="36507">MKINFFEFLYKFLNNILNIIYPYQCIICKEEIISNMQSLCYKCWCDLDFIDGYCNICGILLEGQDCYICRIINYKNVYLKSLKFQLNYIDKIITPLHYNKQIKNIIADFKYNKKLGYAKFFAILIFQKLYKYLFDEYFFYQSKKTQNVQWCITAIPLHNIKLKKRGYNQSDILARSLYKLLFNLSSMDKTKKNSIMYNINKIYNFLPEQDYNSLKNLSYYNNILKRIKNNKQQANLSLTERIENARGIFSVDCNNQLINGKNIILVDDVITSGSTINEAARVLKEKGANLIYGVGIAKTSFHEKNEFII</sequence>
<evidence type="ECO:0000259" key="2">
    <source>
        <dbReference type="Pfam" id="PF00156"/>
    </source>
</evidence>
<dbReference type="AlphaFoldDB" id="A0AAE4VJI5"/>
<evidence type="ECO:0000313" key="4">
    <source>
        <dbReference type="EMBL" id="MDZ5760977.1"/>
    </source>
</evidence>
<feature type="domain" description="Phosphoribosyltransferase" evidence="2">
    <location>
        <begin position="231"/>
        <end position="290"/>
    </location>
</feature>
<evidence type="ECO:0000313" key="5">
    <source>
        <dbReference type="Proteomes" id="UP001289135"/>
    </source>
</evidence>
<proteinExistence type="inferred from homology"/>
<organism evidence="4 5">
    <name type="scientific">Lyticum sinuosum</name>
    <dbReference type="NCBI Taxonomy" id="1332059"/>
    <lineage>
        <taxon>Bacteria</taxon>
        <taxon>Pseudomonadati</taxon>
        <taxon>Pseudomonadota</taxon>
        <taxon>Alphaproteobacteria</taxon>
        <taxon>Rickettsiales</taxon>
        <taxon>Lyticum</taxon>
    </lineage>
</organism>
<dbReference type="Proteomes" id="UP001289135">
    <property type="component" value="Unassembled WGS sequence"/>
</dbReference>
<dbReference type="SUPFAM" id="SSF53271">
    <property type="entry name" value="PRTase-like"/>
    <property type="match status" value="1"/>
</dbReference>
<dbReference type="PANTHER" id="PTHR47505:SF1">
    <property type="entry name" value="DNA UTILIZATION PROTEIN YHGH"/>
    <property type="match status" value="1"/>
</dbReference>
<dbReference type="InterPro" id="IPR029057">
    <property type="entry name" value="PRTase-like"/>
</dbReference>
<protein>
    <submittedName>
        <fullName evidence="4">ComF family protein</fullName>
    </submittedName>
</protein>
<comment type="caution">
    <text evidence="4">The sequence shown here is derived from an EMBL/GenBank/DDBJ whole genome shotgun (WGS) entry which is preliminary data.</text>
</comment>